<dbReference type="InterPro" id="IPR002110">
    <property type="entry name" value="Ankyrin_rpt"/>
</dbReference>
<proteinExistence type="predicted"/>
<dbReference type="AlphaFoldDB" id="A0AAW0XLL9"/>
<feature type="repeat" description="ANK" evidence="3">
    <location>
        <begin position="58"/>
        <end position="90"/>
    </location>
</feature>
<evidence type="ECO:0000313" key="5">
    <source>
        <dbReference type="Proteomes" id="UP001445076"/>
    </source>
</evidence>
<organism evidence="4 5">
    <name type="scientific">Cherax quadricarinatus</name>
    <name type="common">Australian red claw crayfish</name>
    <dbReference type="NCBI Taxonomy" id="27406"/>
    <lineage>
        <taxon>Eukaryota</taxon>
        <taxon>Metazoa</taxon>
        <taxon>Ecdysozoa</taxon>
        <taxon>Arthropoda</taxon>
        <taxon>Crustacea</taxon>
        <taxon>Multicrustacea</taxon>
        <taxon>Malacostraca</taxon>
        <taxon>Eumalacostraca</taxon>
        <taxon>Eucarida</taxon>
        <taxon>Decapoda</taxon>
        <taxon>Pleocyemata</taxon>
        <taxon>Astacidea</taxon>
        <taxon>Parastacoidea</taxon>
        <taxon>Parastacidae</taxon>
        <taxon>Cherax</taxon>
    </lineage>
</organism>
<dbReference type="EMBL" id="JARKIK010000033">
    <property type="protein sequence ID" value="KAK8740641.1"/>
    <property type="molecule type" value="Genomic_DNA"/>
</dbReference>
<dbReference type="Gene3D" id="1.25.40.20">
    <property type="entry name" value="Ankyrin repeat-containing domain"/>
    <property type="match status" value="2"/>
</dbReference>
<reference evidence="4 5" key="1">
    <citation type="journal article" date="2024" name="BMC Genomics">
        <title>Genome assembly of redclaw crayfish (Cherax quadricarinatus) provides insights into its immune adaptation and hypoxia tolerance.</title>
        <authorList>
            <person name="Liu Z."/>
            <person name="Zheng J."/>
            <person name="Li H."/>
            <person name="Fang K."/>
            <person name="Wang S."/>
            <person name="He J."/>
            <person name="Zhou D."/>
            <person name="Weng S."/>
            <person name="Chi M."/>
            <person name="Gu Z."/>
            <person name="He J."/>
            <person name="Li F."/>
            <person name="Wang M."/>
        </authorList>
    </citation>
    <scope>NUCLEOTIDE SEQUENCE [LARGE SCALE GENOMIC DNA]</scope>
    <source>
        <strain evidence="4">ZL_2023a</strain>
    </source>
</reference>
<dbReference type="PROSITE" id="PS50088">
    <property type="entry name" value="ANK_REPEAT"/>
    <property type="match status" value="2"/>
</dbReference>
<comment type="caution">
    <text evidence="4">The sequence shown here is derived from an EMBL/GenBank/DDBJ whole genome shotgun (WGS) entry which is preliminary data.</text>
</comment>
<dbReference type="InterPro" id="IPR036770">
    <property type="entry name" value="Ankyrin_rpt-contain_sf"/>
</dbReference>
<keyword evidence="2 3" id="KW-0040">ANK repeat</keyword>
<keyword evidence="5" id="KW-1185">Reference proteome</keyword>
<dbReference type="Pfam" id="PF12796">
    <property type="entry name" value="Ank_2"/>
    <property type="match status" value="1"/>
</dbReference>
<gene>
    <name evidence="4" type="ORF">OTU49_017413</name>
</gene>
<name>A0AAW0XLL9_CHEQU</name>
<dbReference type="SUPFAM" id="SSF48403">
    <property type="entry name" value="Ankyrin repeat"/>
    <property type="match status" value="1"/>
</dbReference>
<evidence type="ECO:0000256" key="3">
    <source>
        <dbReference type="PROSITE-ProRule" id="PRU00023"/>
    </source>
</evidence>
<evidence type="ECO:0000313" key="4">
    <source>
        <dbReference type="EMBL" id="KAK8740641.1"/>
    </source>
</evidence>
<dbReference type="PANTHER" id="PTHR24171:SF10">
    <property type="entry name" value="ANKYRIN REPEAT DOMAIN-CONTAINING PROTEIN 29-LIKE"/>
    <property type="match status" value="1"/>
</dbReference>
<dbReference type="PANTHER" id="PTHR24171">
    <property type="entry name" value="ANKYRIN REPEAT DOMAIN-CONTAINING PROTEIN 39-RELATED"/>
    <property type="match status" value="1"/>
</dbReference>
<protein>
    <submittedName>
        <fullName evidence="4">Uncharacterized protein</fullName>
    </submittedName>
</protein>
<keyword evidence="1" id="KW-0677">Repeat</keyword>
<dbReference type="SMART" id="SM00248">
    <property type="entry name" value="ANK"/>
    <property type="match status" value="2"/>
</dbReference>
<dbReference type="Proteomes" id="UP001445076">
    <property type="component" value="Unassembled WGS sequence"/>
</dbReference>
<dbReference type="PROSITE" id="PS50297">
    <property type="entry name" value="ANK_REP_REGION"/>
    <property type="match status" value="1"/>
</dbReference>
<accession>A0AAW0XLL9</accession>
<evidence type="ECO:0000256" key="1">
    <source>
        <dbReference type="ARBA" id="ARBA00022737"/>
    </source>
</evidence>
<evidence type="ECO:0000256" key="2">
    <source>
        <dbReference type="ARBA" id="ARBA00023043"/>
    </source>
</evidence>
<feature type="repeat" description="ANK" evidence="3">
    <location>
        <begin position="25"/>
        <end position="57"/>
    </location>
</feature>
<sequence>MQLYVVIYVTLLYVHHSYIHVCPQHGNTALHEAAWKGYSHTAEALVRAKVNVYIKNKGGFAPLHLACQNGHNQTCRVLLLAGCKPDIKNNVSYTRYLLLTWSKG</sequence>